<dbReference type="AlphaFoldDB" id="A0A6M1RJS4"/>
<evidence type="ECO:0000256" key="8">
    <source>
        <dbReference type="ARBA" id="ARBA00022989"/>
    </source>
</evidence>
<dbReference type="GO" id="GO:0009276">
    <property type="term" value="C:Gram-negative-bacterium-type cell wall"/>
    <property type="evidence" value="ECO:0007669"/>
    <property type="project" value="InterPro"/>
</dbReference>
<comment type="caution">
    <text evidence="13">The sequence shown here is derived from an EMBL/GenBank/DDBJ whole genome shotgun (WGS) entry which is preliminary data.</text>
</comment>
<dbReference type="CDD" id="cd24017">
    <property type="entry name" value="ASKHA_T2SSL_N"/>
    <property type="match status" value="1"/>
</dbReference>
<dbReference type="InterPro" id="IPR025691">
    <property type="entry name" value="GspL_pp_dom"/>
</dbReference>
<dbReference type="PIRSF" id="PIRSF015761">
    <property type="entry name" value="Protein_L"/>
    <property type="match status" value="1"/>
</dbReference>
<evidence type="ECO:0000256" key="5">
    <source>
        <dbReference type="ARBA" id="ARBA00022519"/>
    </source>
</evidence>
<evidence type="ECO:0000256" key="9">
    <source>
        <dbReference type="ARBA" id="ARBA00023136"/>
    </source>
</evidence>
<dbReference type="InterPro" id="IPR024230">
    <property type="entry name" value="GspL_cyto_dom"/>
</dbReference>
<keyword evidence="6" id="KW-0812">Transmembrane</keyword>
<dbReference type="Pfam" id="PF12693">
    <property type="entry name" value="GspL_C"/>
    <property type="match status" value="1"/>
</dbReference>
<dbReference type="RefSeq" id="WP_165017567.1">
    <property type="nucleotide sequence ID" value="NZ_JAALDL010000017.1"/>
</dbReference>
<keyword evidence="14" id="KW-1185">Reference proteome</keyword>
<evidence type="ECO:0000259" key="11">
    <source>
        <dbReference type="Pfam" id="PF05134"/>
    </source>
</evidence>
<evidence type="ECO:0000313" key="13">
    <source>
        <dbReference type="EMBL" id="NGN99712.1"/>
    </source>
</evidence>
<comment type="similarity">
    <text evidence="2 10">Belongs to the GSP L family.</text>
</comment>
<comment type="function">
    <text evidence="10">Inner membrane component of the type II secretion system required for the energy-dependent secretion of extracellular factors such as proteases and toxins from the periplasm.</text>
</comment>
<keyword evidence="9" id="KW-0472">Membrane</keyword>
<gene>
    <name evidence="13" type="primary">gspL</name>
    <name evidence="13" type="ORF">G5S52_19335</name>
</gene>
<protein>
    <recommendedName>
        <fullName evidence="10">Type II secretion system protein L</fullName>
        <shortName evidence="10">T2SS protein L</shortName>
    </recommendedName>
</protein>
<dbReference type="Pfam" id="PF05134">
    <property type="entry name" value="T2SSL"/>
    <property type="match status" value="1"/>
</dbReference>
<keyword evidence="4" id="KW-1003">Cell membrane</keyword>
<evidence type="ECO:0000256" key="10">
    <source>
        <dbReference type="PIRNR" id="PIRNR015761"/>
    </source>
</evidence>
<sequence>MSEILTIRLNSDPQELIPWLVWSPAQQEVIASGEAESLSQLTDYAAERDVVALADSAAITLTTATIPAGSERQLDTVLPFLLEDDLAQDVDQVHITLLGKSGELANVAVVEHKLLQRWLDDLADAGLHIRKLVPDCLCLPMHDDGYSAANLNHRWLMRTGETEGSAVEEGWLPVWLQSINSLHEEDGGTKTVYSYSDVPEDMGDNWKTEPCELVMLLLAQQAMQSRYNLLAGHYKPQNQIYKHLKPWRGAAIAAAVLLAVLGGEKIADIYQMEAQAAQYREQSEAKVRALLPQNQRIPTTSYMRRIIEGEVSRLSGGGNQSGVMVWMSELGPLLESAPGIQLDALRFDQDRGELRLNARGKDFGDFEKLREALSTKYNTELGQLSRDQQTVTGAFVLRKEPS</sequence>
<comment type="subcellular location">
    <subcellularLocation>
        <location evidence="1">Cell inner membrane</location>
        <topology evidence="1">Single-pass membrane protein</topology>
    </subcellularLocation>
</comment>
<reference evidence="13 14" key="1">
    <citation type="submission" date="2020-02" db="EMBL/GenBank/DDBJ databases">
        <title>The draft genome of Grimontia sedimenta sp. nov., isolated from benthic sediments near coral reefs south of Kuwait.</title>
        <authorList>
            <person name="Mahmoud H.M."/>
            <person name="Jose L."/>
            <person name="Eapen S."/>
        </authorList>
    </citation>
    <scope>NUCLEOTIDE SEQUENCE [LARGE SCALE GENOMIC DNA]</scope>
    <source>
        <strain evidence="13 14">S25</strain>
    </source>
</reference>
<dbReference type="InterPro" id="IPR007812">
    <property type="entry name" value="T2SS_protein-GspL"/>
</dbReference>
<dbReference type="NCBIfam" id="TIGR01709">
    <property type="entry name" value="typeII_sec_gspL"/>
    <property type="match status" value="1"/>
</dbReference>
<dbReference type="EMBL" id="JAALDL010000017">
    <property type="protein sequence ID" value="NGN99712.1"/>
    <property type="molecule type" value="Genomic_DNA"/>
</dbReference>
<dbReference type="Gene3D" id="3.30.420.370">
    <property type="match status" value="1"/>
</dbReference>
<evidence type="ECO:0000313" key="14">
    <source>
        <dbReference type="Proteomes" id="UP000473008"/>
    </source>
</evidence>
<dbReference type="InterPro" id="IPR043129">
    <property type="entry name" value="ATPase_NBD"/>
</dbReference>
<feature type="domain" description="GspL periplasmic" evidence="12">
    <location>
        <begin position="242"/>
        <end position="399"/>
    </location>
</feature>
<dbReference type="GO" id="GO:0015627">
    <property type="term" value="C:type II protein secretion system complex"/>
    <property type="evidence" value="ECO:0007669"/>
    <property type="project" value="InterPro"/>
</dbReference>
<dbReference type="GO" id="GO:0015628">
    <property type="term" value="P:protein secretion by the type II secretion system"/>
    <property type="evidence" value="ECO:0007669"/>
    <property type="project" value="InterPro"/>
</dbReference>
<dbReference type="SUPFAM" id="SSF53067">
    <property type="entry name" value="Actin-like ATPase domain"/>
    <property type="match status" value="2"/>
</dbReference>
<accession>A0A6M1RJS4</accession>
<evidence type="ECO:0000256" key="7">
    <source>
        <dbReference type="ARBA" id="ARBA00022927"/>
    </source>
</evidence>
<proteinExistence type="inferred from homology"/>
<organism evidence="13 14">
    <name type="scientific">Grimontia sedimenti</name>
    <dbReference type="NCBI Taxonomy" id="2711294"/>
    <lineage>
        <taxon>Bacteria</taxon>
        <taxon>Pseudomonadati</taxon>
        <taxon>Pseudomonadota</taxon>
        <taxon>Gammaproteobacteria</taxon>
        <taxon>Vibrionales</taxon>
        <taxon>Vibrionaceae</taxon>
        <taxon>Grimontia</taxon>
    </lineage>
</organism>
<evidence type="ECO:0000259" key="12">
    <source>
        <dbReference type="Pfam" id="PF12693"/>
    </source>
</evidence>
<keyword evidence="3 10" id="KW-0813">Transport</keyword>
<dbReference type="GO" id="GO:0005886">
    <property type="term" value="C:plasma membrane"/>
    <property type="evidence" value="ECO:0007669"/>
    <property type="project" value="UniProtKB-SubCell"/>
</dbReference>
<evidence type="ECO:0000256" key="6">
    <source>
        <dbReference type="ARBA" id="ARBA00022692"/>
    </source>
</evidence>
<dbReference type="Gene3D" id="3.30.1360.100">
    <property type="entry name" value="General secretion pathway protein M, EpsM"/>
    <property type="match status" value="1"/>
</dbReference>
<dbReference type="Gene3D" id="3.30.420.380">
    <property type="match status" value="1"/>
</dbReference>
<dbReference type="Proteomes" id="UP000473008">
    <property type="component" value="Unassembled WGS sequence"/>
</dbReference>
<evidence type="ECO:0000256" key="4">
    <source>
        <dbReference type="ARBA" id="ARBA00022475"/>
    </source>
</evidence>
<evidence type="ECO:0000256" key="3">
    <source>
        <dbReference type="ARBA" id="ARBA00022448"/>
    </source>
</evidence>
<keyword evidence="8" id="KW-1133">Transmembrane helix</keyword>
<evidence type="ECO:0000256" key="2">
    <source>
        <dbReference type="ARBA" id="ARBA00005318"/>
    </source>
</evidence>
<keyword evidence="7 10" id="KW-0653">Protein transport</keyword>
<evidence type="ECO:0000256" key="1">
    <source>
        <dbReference type="ARBA" id="ARBA00004377"/>
    </source>
</evidence>
<keyword evidence="5" id="KW-0997">Cell inner membrane</keyword>
<feature type="domain" description="GspL cytoplasmic actin-ATPase-like" evidence="11">
    <location>
        <begin position="5"/>
        <end position="237"/>
    </location>
</feature>
<name>A0A6M1RJS4_9GAMM</name>